<evidence type="ECO:0000313" key="2">
    <source>
        <dbReference type="Proteomes" id="UP000061569"/>
    </source>
</evidence>
<dbReference type="AlphaFoldDB" id="A0A0S2DNH0"/>
<dbReference type="OrthoDB" id="8761919at2"/>
<accession>A0A0S2DNH0</accession>
<dbReference type="PATRIC" id="fig|69.6.peg.4771"/>
<dbReference type="STRING" id="69.GLE_4841"/>
<dbReference type="EMBL" id="CP013140">
    <property type="protein sequence ID" value="ALN60182.1"/>
    <property type="molecule type" value="Genomic_DNA"/>
</dbReference>
<organism evidence="1 2">
    <name type="scientific">Lysobacter enzymogenes</name>
    <dbReference type="NCBI Taxonomy" id="69"/>
    <lineage>
        <taxon>Bacteria</taxon>
        <taxon>Pseudomonadati</taxon>
        <taxon>Pseudomonadota</taxon>
        <taxon>Gammaproteobacteria</taxon>
        <taxon>Lysobacterales</taxon>
        <taxon>Lysobacteraceae</taxon>
        <taxon>Lysobacter</taxon>
    </lineage>
</organism>
<dbReference type="Proteomes" id="UP000061569">
    <property type="component" value="Chromosome"/>
</dbReference>
<proteinExistence type="predicted"/>
<reference evidence="1 2" key="1">
    <citation type="submission" date="2015-11" db="EMBL/GenBank/DDBJ databases">
        <title>Genome sequences of Lysobacter enzymogenes strain C3 and Lysobacter antibioticus ATCC 29479.</title>
        <authorList>
            <person name="Kobayashi D.Y."/>
        </authorList>
    </citation>
    <scope>NUCLEOTIDE SEQUENCE [LARGE SCALE GENOMIC DNA]</scope>
    <source>
        <strain evidence="1 2">C3</strain>
    </source>
</reference>
<name>A0A0S2DNH0_LYSEN</name>
<evidence type="ECO:0000313" key="1">
    <source>
        <dbReference type="EMBL" id="ALN60182.1"/>
    </source>
</evidence>
<gene>
    <name evidence="1" type="ORF">GLE_4841</name>
</gene>
<sequence>MKNVQVVDGAINCVYDVFALDDADFALLFPPGQDVAFIDEILARHPPAALEPVFERLWRNRVPKREVVGLHGLLFYQLDEKKPFYPQRVDELAVNPNGSKLRR</sequence>
<dbReference type="KEGG" id="lez:GLE_4841"/>
<protein>
    <submittedName>
        <fullName evidence="1">Uncharacterized protein</fullName>
    </submittedName>
</protein>